<dbReference type="AlphaFoldDB" id="A0A8X6GKW1"/>
<sequence>MLSMTCFLPYRRTTLNPVYTNRTSTFSLLAAPTGYMPSKGTAIRSGPLHGSSNQDTESVPSATRLKPDQQRLSPEANFYQEQQRQLLSKPRKRTRYRIKWWSYMMTKAKITMSSPIKVHGVIQIFQKYQKCTISFLIGYAGESLF</sequence>
<name>A0A8X6GKW1_TRICU</name>
<organism evidence="2 3">
    <name type="scientific">Trichonephila clavata</name>
    <name type="common">Joro spider</name>
    <name type="synonym">Nephila clavata</name>
    <dbReference type="NCBI Taxonomy" id="2740835"/>
    <lineage>
        <taxon>Eukaryota</taxon>
        <taxon>Metazoa</taxon>
        <taxon>Ecdysozoa</taxon>
        <taxon>Arthropoda</taxon>
        <taxon>Chelicerata</taxon>
        <taxon>Arachnida</taxon>
        <taxon>Araneae</taxon>
        <taxon>Araneomorphae</taxon>
        <taxon>Entelegynae</taxon>
        <taxon>Araneoidea</taxon>
        <taxon>Nephilidae</taxon>
        <taxon>Trichonephila</taxon>
    </lineage>
</organism>
<dbReference type="EMBL" id="BMAO01035823">
    <property type="protein sequence ID" value="GFR06238.1"/>
    <property type="molecule type" value="Genomic_DNA"/>
</dbReference>
<keyword evidence="3" id="KW-1185">Reference proteome</keyword>
<feature type="compositionally biased region" description="Polar residues" evidence="1">
    <location>
        <begin position="50"/>
        <end position="61"/>
    </location>
</feature>
<proteinExistence type="predicted"/>
<gene>
    <name evidence="2" type="ORF">TNCT_18701</name>
</gene>
<reference evidence="2" key="1">
    <citation type="submission" date="2020-07" db="EMBL/GenBank/DDBJ databases">
        <title>Multicomponent nature underlies the extraordinary mechanical properties of spider dragline silk.</title>
        <authorList>
            <person name="Kono N."/>
            <person name="Nakamura H."/>
            <person name="Mori M."/>
            <person name="Yoshida Y."/>
            <person name="Ohtoshi R."/>
            <person name="Malay A.D."/>
            <person name="Moran D.A.P."/>
            <person name="Tomita M."/>
            <person name="Numata K."/>
            <person name="Arakawa K."/>
        </authorList>
    </citation>
    <scope>NUCLEOTIDE SEQUENCE</scope>
</reference>
<accession>A0A8X6GKW1</accession>
<dbReference type="Proteomes" id="UP000887116">
    <property type="component" value="Unassembled WGS sequence"/>
</dbReference>
<evidence type="ECO:0000256" key="1">
    <source>
        <dbReference type="SAM" id="MobiDB-lite"/>
    </source>
</evidence>
<feature type="region of interest" description="Disordered" evidence="1">
    <location>
        <begin position="40"/>
        <end position="77"/>
    </location>
</feature>
<evidence type="ECO:0000313" key="2">
    <source>
        <dbReference type="EMBL" id="GFR06238.1"/>
    </source>
</evidence>
<comment type="caution">
    <text evidence="2">The sequence shown here is derived from an EMBL/GenBank/DDBJ whole genome shotgun (WGS) entry which is preliminary data.</text>
</comment>
<evidence type="ECO:0000313" key="3">
    <source>
        <dbReference type="Proteomes" id="UP000887116"/>
    </source>
</evidence>
<protein>
    <submittedName>
        <fullName evidence="2">Uncharacterized protein</fullName>
    </submittedName>
</protein>